<evidence type="ECO:0000256" key="1">
    <source>
        <dbReference type="SAM" id="SignalP"/>
    </source>
</evidence>
<accession>A0A3A6U8X1</accession>
<feature type="domain" description="DUF4136" evidence="2">
    <location>
        <begin position="22"/>
        <end position="181"/>
    </location>
</feature>
<dbReference type="OrthoDB" id="329837at2"/>
<gene>
    <name evidence="3" type="ORF">D5R81_10255</name>
</gene>
<keyword evidence="4" id="KW-1185">Reference proteome</keyword>
<dbReference type="Pfam" id="PF13590">
    <property type="entry name" value="DUF4136"/>
    <property type="match status" value="1"/>
</dbReference>
<organism evidence="3 4">
    <name type="scientific">Parashewanella spongiae</name>
    <dbReference type="NCBI Taxonomy" id="342950"/>
    <lineage>
        <taxon>Bacteria</taxon>
        <taxon>Pseudomonadati</taxon>
        <taxon>Pseudomonadota</taxon>
        <taxon>Gammaproteobacteria</taxon>
        <taxon>Alteromonadales</taxon>
        <taxon>Shewanellaceae</taxon>
        <taxon>Parashewanella</taxon>
    </lineage>
</organism>
<feature type="signal peptide" evidence="1">
    <location>
        <begin position="1"/>
        <end position="20"/>
    </location>
</feature>
<evidence type="ECO:0000259" key="2">
    <source>
        <dbReference type="Pfam" id="PF13590"/>
    </source>
</evidence>
<dbReference type="EMBL" id="QYYH01000056">
    <property type="protein sequence ID" value="RJY15023.1"/>
    <property type="molecule type" value="Genomic_DNA"/>
</dbReference>
<evidence type="ECO:0000313" key="3">
    <source>
        <dbReference type="EMBL" id="RJY15023.1"/>
    </source>
</evidence>
<dbReference type="Proteomes" id="UP000273022">
    <property type="component" value="Unassembled WGS sequence"/>
</dbReference>
<feature type="chain" id="PRO_5017465912" evidence="1">
    <location>
        <begin position="21"/>
        <end position="186"/>
    </location>
</feature>
<dbReference type="RefSeq" id="WP_121853549.1">
    <property type="nucleotide sequence ID" value="NZ_CP037952.1"/>
</dbReference>
<dbReference type="AlphaFoldDB" id="A0A3A6U8X1"/>
<proteinExistence type="predicted"/>
<sequence>MKKILALLSILALGACSSLKGNWDFDPQVNFSNFKTYAWIVKKTDDSGYHLDGLMEQRVHDAVDAQLSAKGISKVDETSADILVNYLTKTDKKVDVDTFNSNFGYNPYYGRNWWWGGSTQTQTTVREYEINTLMVDVVDNKTKKLIWRGSIKDTLKKNKTPQQKTESINKAISQVMANFPPKPNEG</sequence>
<reference evidence="3 4" key="1">
    <citation type="submission" date="2018-09" db="EMBL/GenBank/DDBJ databases">
        <title>Phylogeny of the Shewanellaceae, and recommendation for two new genera, Pseudoshewanella and Parashewanella.</title>
        <authorList>
            <person name="Wang G."/>
        </authorList>
    </citation>
    <scope>NUCLEOTIDE SEQUENCE [LARGE SCALE GENOMIC DNA]</scope>
    <source>
        <strain evidence="3 4">KCTC 22492</strain>
    </source>
</reference>
<evidence type="ECO:0000313" key="4">
    <source>
        <dbReference type="Proteomes" id="UP000273022"/>
    </source>
</evidence>
<dbReference type="Gene3D" id="3.30.160.670">
    <property type="match status" value="1"/>
</dbReference>
<comment type="caution">
    <text evidence="3">The sequence shown here is derived from an EMBL/GenBank/DDBJ whole genome shotgun (WGS) entry which is preliminary data.</text>
</comment>
<dbReference type="PROSITE" id="PS51257">
    <property type="entry name" value="PROKAR_LIPOPROTEIN"/>
    <property type="match status" value="1"/>
</dbReference>
<name>A0A3A6U8X1_9GAMM</name>
<keyword evidence="1" id="KW-0732">Signal</keyword>
<protein>
    <submittedName>
        <fullName evidence="3">DUF4136 domain-containing protein</fullName>
    </submittedName>
</protein>
<dbReference type="InterPro" id="IPR025411">
    <property type="entry name" value="DUF4136"/>
</dbReference>